<protein>
    <submittedName>
        <fullName evidence="2">Rhamnosyltransferase</fullName>
    </submittedName>
</protein>
<proteinExistence type="predicted"/>
<dbReference type="InterPro" id="IPR007402">
    <property type="entry name" value="DUF455"/>
</dbReference>
<dbReference type="CDD" id="cd00657">
    <property type="entry name" value="Ferritin_like"/>
    <property type="match status" value="1"/>
</dbReference>
<name>A0A918UCV1_9SPHN</name>
<dbReference type="PIRSF" id="PIRSF012318">
    <property type="entry name" value="UCP012318"/>
    <property type="match status" value="1"/>
</dbReference>
<reference evidence="2" key="2">
    <citation type="submission" date="2020-09" db="EMBL/GenBank/DDBJ databases">
        <authorList>
            <person name="Sun Q."/>
            <person name="Kim S."/>
        </authorList>
    </citation>
    <scope>NUCLEOTIDE SEQUENCE</scope>
    <source>
        <strain evidence="2">KCTC 32255</strain>
    </source>
</reference>
<dbReference type="Pfam" id="PF04305">
    <property type="entry name" value="DUF455"/>
    <property type="match status" value="1"/>
</dbReference>
<reference evidence="2" key="1">
    <citation type="journal article" date="2014" name="Int. J. Syst. Evol. Microbiol.">
        <title>Complete genome sequence of Corynebacterium casei LMG S-19264T (=DSM 44701T), isolated from a smear-ripened cheese.</title>
        <authorList>
            <consortium name="US DOE Joint Genome Institute (JGI-PGF)"/>
            <person name="Walter F."/>
            <person name="Albersmeier A."/>
            <person name="Kalinowski J."/>
            <person name="Ruckert C."/>
        </authorList>
    </citation>
    <scope>NUCLEOTIDE SEQUENCE</scope>
    <source>
        <strain evidence="2">KCTC 32255</strain>
    </source>
</reference>
<dbReference type="SUPFAM" id="SSF47240">
    <property type="entry name" value="Ferritin-like"/>
    <property type="match status" value="1"/>
</dbReference>
<comment type="caution">
    <text evidence="2">The sequence shown here is derived from an EMBL/GenBank/DDBJ whole genome shotgun (WGS) entry which is preliminary data.</text>
</comment>
<keyword evidence="3" id="KW-1185">Reference proteome</keyword>
<feature type="region of interest" description="Disordered" evidence="1">
    <location>
        <begin position="46"/>
        <end position="72"/>
    </location>
</feature>
<dbReference type="Proteomes" id="UP000648075">
    <property type="component" value="Unassembled WGS sequence"/>
</dbReference>
<dbReference type="RefSeq" id="WP_189619550.1">
    <property type="nucleotide sequence ID" value="NZ_BMZA01000001.1"/>
</dbReference>
<dbReference type="PANTHER" id="PTHR42782:SF2">
    <property type="entry name" value="3-OXOACYL-[ACYL-CARRIER-PROTEIN] SYNTHASE-LIKE PROTEIN"/>
    <property type="match status" value="1"/>
</dbReference>
<dbReference type="InterPro" id="IPR009078">
    <property type="entry name" value="Ferritin-like_SF"/>
</dbReference>
<sequence length="294" mass="32018">MPAHADVSAAIRAALLQRDPRAKVMVTRNVARDWRLGRLPLGFSATMPDEPGRPARPELLSPGQMPKRGKAGSERGRIALWHALGHIEFVAIDLALDMAGRFGAALPPESAREFVSDFLAVAADEAIHFALIDRHLRRLGSFYGALPAHAGLWSAARETSHDVLARLAVVPMVLEARGLDVTPGTLARVRGAGDQRGAAILQRILDDEIRHVRFGAKHFTALVERTSEDPAELWKSLVARHFRGMLKPPFNDSARLAAGLSRDFYAGVVCEKTHGITHARETAGGSDHLQTLRT</sequence>
<dbReference type="AlphaFoldDB" id="A0A918UCV1"/>
<evidence type="ECO:0000256" key="1">
    <source>
        <dbReference type="SAM" id="MobiDB-lite"/>
    </source>
</evidence>
<dbReference type="PANTHER" id="PTHR42782">
    <property type="entry name" value="SI:CH73-314G15.3"/>
    <property type="match status" value="1"/>
</dbReference>
<dbReference type="InterPro" id="IPR011197">
    <property type="entry name" value="UCP012318"/>
</dbReference>
<organism evidence="2 3">
    <name type="scientific">Novosphingobium colocasiae</name>
    <dbReference type="NCBI Taxonomy" id="1256513"/>
    <lineage>
        <taxon>Bacteria</taxon>
        <taxon>Pseudomonadati</taxon>
        <taxon>Pseudomonadota</taxon>
        <taxon>Alphaproteobacteria</taxon>
        <taxon>Sphingomonadales</taxon>
        <taxon>Sphingomonadaceae</taxon>
        <taxon>Novosphingobium</taxon>
    </lineage>
</organism>
<evidence type="ECO:0000313" key="2">
    <source>
        <dbReference type="EMBL" id="GGY93555.1"/>
    </source>
</evidence>
<gene>
    <name evidence="2" type="ORF">GCM10011614_05640</name>
</gene>
<evidence type="ECO:0000313" key="3">
    <source>
        <dbReference type="Proteomes" id="UP000648075"/>
    </source>
</evidence>
<dbReference type="EMBL" id="BMZA01000001">
    <property type="protein sequence ID" value="GGY93555.1"/>
    <property type="molecule type" value="Genomic_DNA"/>
</dbReference>
<accession>A0A918UCV1</accession>